<protein>
    <submittedName>
        <fullName evidence="1">Uncharacterized protein</fullName>
    </submittedName>
</protein>
<evidence type="ECO:0000313" key="2">
    <source>
        <dbReference type="Proteomes" id="UP000518752"/>
    </source>
</evidence>
<reference evidence="1 2" key="1">
    <citation type="journal article" date="2020" name="ISME J.">
        <title>Uncovering the hidden diversity of litter-decomposition mechanisms in mushroom-forming fungi.</title>
        <authorList>
            <person name="Floudas D."/>
            <person name="Bentzer J."/>
            <person name="Ahren D."/>
            <person name="Johansson T."/>
            <person name="Persson P."/>
            <person name="Tunlid A."/>
        </authorList>
    </citation>
    <scope>NUCLEOTIDE SEQUENCE [LARGE SCALE GENOMIC DNA]</scope>
    <source>
        <strain evidence="1 2">CBS 406.79</strain>
    </source>
</reference>
<gene>
    <name evidence="1" type="ORF">D9757_010767</name>
</gene>
<proteinExistence type="predicted"/>
<dbReference type="Proteomes" id="UP000518752">
    <property type="component" value="Unassembled WGS sequence"/>
</dbReference>
<comment type="caution">
    <text evidence="1">The sequence shown here is derived from an EMBL/GenBank/DDBJ whole genome shotgun (WGS) entry which is preliminary data.</text>
</comment>
<keyword evidence="2" id="KW-1185">Reference proteome</keyword>
<dbReference type="AlphaFoldDB" id="A0A8H5H8K4"/>
<name>A0A8H5H8K4_9AGAR</name>
<organism evidence="1 2">
    <name type="scientific">Collybiopsis confluens</name>
    <dbReference type="NCBI Taxonomy" id="2823264"/>
    <lineage>
        <taxon>Eukaryota</taxon>
        <taxon>Fungi</taxon>
        <taxon>Dikarya</taxon>
        <taxon>Basidiomycota</taxon>
        <taxon>Agaricomycotina</taxon>
        <taxon>Agaricomycetes</taxon>
        <taxon>Agaricomycetidae</taxon>
        <taxon>Agaricales</taxon>
        <taxon>Marasmiineae</taxon>
        <taxon>Omphalotaceae</taxon>
        <taxon>Collybiopsis</taxon>
    </lineage>
</organism>
<evidence type="ECO:0000313" key="1">
    <source>
        <dbReference type="EMBL" id="KAF5378687.1"/>
    </source>
</evidence>
<dbReference type="EMBL" id="JAACJN010000074">
    <property type="protein sequence ID" value="KAF5378687.1"/>
    <property type="molecule type" value="Genomic_DNA"/>
</dbReference>
<sequence length="145" mass="17658">MFCVVRSKPGERGTNVRMTDGKYAVSKAEVDKLRAELDDPLYRRFRVCWIAKAAIPERPSTEWRERYHLHLAQYDYCYLSLRSQYQHRYRRRRCQYFFKSKYSRFFYADSPDFKFCIYSRNDDERFCFFIATDDDDGAYACDDPF</sequence>
<accession>A0A8H5H8K4</accession>